<evidence type="ECO:0000256" key="1">
    <source>
        <dbReference type="ARBA" id="ARBA00022603"/>
    </source>
</evidence>
<accession>A0ABV7Z1C3</accession>
<dbReference type="Gene3D" id="2.20.130.10">
    <property type="entry name" value="CAC2371-like domains"/>
    <property type="match status" value="1"/>
</dbReference>
<dbReference type="InterPro" id="IPR029063">
    <property type="entry name" value="SAM-dependent_MTases_sf"/>
</dbReference>
<proteinExistence type="predicted"/>
<dbReference type="Gene3D" id="3.40.50.150">
    <property type="entry name" value="Vaccinia Virus protein VP39"/>
    <property type="match status" value="1"/>
</dbReference>
<dbReference type="CDD" id="cd02440">
    <property type="entry name" value="AdoMet_MTases"/>
    <property type="match status" value="1"/>
</dbReference>
<keyword evidence="5" id="KW-1185">Reference proteome</keyword>
<dbReference type="EMBL" id="JBHRYQ010000001">
    <property type="protein sequence ID" value="MFC3812956.1"/>
    <property type="molecule type" value="Genomic_DNA"/>
</dbReference>
<reference evidence="5" key="1">
    <citation type="journal article" date="2019" name="Int. J. Syst. Evol. Microbiol.">
        <title>The Global Catalogue of Microorganisms (GCM) 10K type strain sequencing project: providing services to taxonomists for standard genome sequencing and annotation.</title>
        <authorList>
            <consortium name="The Broad Institute Genomics Platform"/>
            <consortium name="The Broad Institute Genome Sequencing Center for Infectious Disease"/>
            <person name="Wu L."/>
            <person name="Ma J."/>
        </authorList>
    </citation>
    <scope>NUCLEOTIDE SEQUENCE [LARGE SCALE GENOMIC DNA]</scope>
    <source>
        <strain evidence="5">CECT 7956</strain>
    </source>
</reference>
<feature type="domain" description="Methyltransferase" evidence="3">
    <location>
        <begin position="41"/>
        <end position="132"/>
    </location>
</feature>
<organism evidence="4 5">
    <name type="scientific">Lacihabitans lacunae</name>
    <dbReference type="NCBI Taxonomy" id="1028214"/>
    <lineage>
        <taxon>Bacteria</taxon>
        <taxon>Pseudomonadati</taxon>
        <taxon>Bacteroidota</taxon>
        <taxon>Cytophagia</taxon>
        <taxon>Cytophagales</taxon>
        <taxon>Leadbetterellaceae</taxon>
        <taxon>Lacihabitans</taxon>
    </lineage>
</organism>
<dbReference type="Pfam" id="PF13649">
    <property type="entry name" value="Methyltransf_25"/>
    <property type="match status" value="1"/>
</dbReference>
<evidence type="ECO:0000313" key="4">
    <source>
        <dbReference type="EMBL" id="MFC3812956.1"/>
    </source>
</evidence>
<dbReference type="GO" id="GO:0032259">
    <property type="term" value="P:methylation"/>
    <property type="evidence" value="ECO:0007669"/>
    <property type="project" value="UniProtKB-KW"/>
</dbReference>
<sequence>MSNLYKNLANVYDEIYQTIFDYDAEFEFYDSILTKNNIKDVIEIGCGTGNLAKRFVAKNYTYLGVDLSQNMLDIAAKKVPSANFQQGNICDLALNRKSDSVLITGRTISYLLTNKSIKDAFRNIYLGLNSGGVLIFDAIDASALFRDFIEPKTDELAVKFKKSEYKRISKSTVNLASGWTWDWESSYFKKDENGHFKNIGDDFATLRAFTKDEIILFLNYSGFELLEITPKQSYAWKDDFYIARKI</sequence>
<dbReference type="GO" id="GO:0008168">
    <property type="term" value="F:methyltransferase activity"/>
    <property type="evidence" value="ECO:0007669"/>
    <property type="project" value="UniProtKB-KW"/>
</dbReference>
<dbReference type="Proteomes" id="UP001595616">
    <property type="component" value="Unassembled WGS sequence"/>
</dbReference>
<dbReference type="RefSeq" id="WP_379839862.1">
    <property type="nucleotide sequence ID" value="NZ_JBHRYQ010000001.1"/>
</dbReference>
<keyword evidence="1 4" id="KW-0489">Methyltransferase</keyword>
<name>A0ABV7Z1C3_9BACT</name>
<evidence type="ECO:0000313" key="5">
    <source>
        <dbReference type="Proteomes" id="UP001595616"/>
    </source>
</evidence>
<dbReference type="SUPFAM" id="SSF53335">
    <property type="entry name" value="S-adenosyl-L-methionine-dependent methyltransferases"/>
    <property type="match status" value="1"/>
</dbReference>
<keyword evidence="2" id="KW-0808">Transferase</keyword>
<dbReference type="PANTHER" id="PTHR43861">
    <property type="entry name" value="TRANS-ACONITATE 2-METHYLTRANSFERASE-RELATED"/>
    <property type="match status" value="1"/>
</dbReference>
<comment type="caution">
    <text evidence="4">The sequence shown here is derived from an EMBL/GenBank/DDBJ whole genome shotgun (WGS) entry which is preliminary data.</text>
</comment>
<gene>
    <name evidence="4" type="ORF">ACFOOI_19995</name>
</gene>
<protein>
    <submittedName>
        <fullName evidence="4">Class I SAM-dependent DNA methyltransferase</fullName>
    </submittedName>
</protein>
<evidence type="ECO:0000256" key="2">
    <source>
        <dbReference type="ARBA" id="ARBA00022679"/>
    </source>
</evidence>
<dbReference type="PANTHER" id="PTHR43861:SF1">
    <property type="entry name" value="TRANS-ACONITATE 2-METHYLTRANSFERASE"/>
    <property type="match status" value="1"/>
</dbReference>
<dbReference type="InterPro" id="IPR041698">
    <property type="entry name" value="Methyltransf_25"/>
</dbReference>
<evidence type="ECO:0000259" key="3">
    <source>
        <dbReference type="Pfam" id="PF13649"/>
    </source>
</evidence>